<evidence type="ECO:0000313" key="3">
    <source>
        <dbReference type="Proteomes" id="UP000182510"/>
    </source>
</evidence>
<keyword evidence="2" id="KW-0413">Isomerase</keyword>
<dbReference type="OrthoDB" id="1114629at2"/>
<feature type="domain" description="Xylose isomerase-like TIM barrel" evidence="1">
    <location>
        <begin position="76"/>
        <end position="327"/>
    </location>
</feature>
<dbReference type="GO" id="GO:0016853">
    <property type="term" value="F:isomerase activity"/>
    <property type="evidence" value="ECO:0007669"/>
    <property type="project" value="UniProtKB-KW"/>
</dbReference>
<dbReference type="Gene3D" id="3.20.20.150">
    <property type="entry name" value="Divalent-metal-dependent TIM barrel enzymes"/>
    <property type="match status" value="1"/>
</dbReference>
<dbReference type="PROSITE" id="PS51257">
    <property type="entry name" value="PROKAR_LIPOPROTEIN"/>
    <property type="match status" value="1"/>
</dbReference>
<name>A0A1L3J3Q5_9FLAO</name>
<evidence type="ECO:0000259" key="1">
    <source>
        <dbReference type="Pfam" id="PF01261"/>
    </source>
</evidence>
<gene>
    <name evidence="2" type="ORF">LPB144_04730</name>
</gene>
<dbReference type="Proteomes" id="UP000182510">
    <property type="component" value="Chromosome"/>
</dbReference>
<dbReference type="InterPro" id="IPR036237">
    <property type="entry name" value="Xyl_isomerase-like_sf"/>
</dbReference>
<evidence type="ECO:0000313" key="2">
    <source>
        <dbReference type="EMBL" id="APG59761.1"/>
    </source>
</evidence>
<dbReference type="PANTHER" id="PTHR12110">
    <property type="entry name" value="HYDROXYPYRUVATE ISOMERASE"/>
    <property type="match status" value="1"/>
</dbReference>
<organism evidence="2 3">
    <name type="scientific">Christiangramia salexigens</name>
    <dbReference type="NCBI Taxonomy" id="1913577"/>
    <lineage>
        <taxon>Bacteria</taxon>
        <taxon>Pseudomonadati</taxon>
        <taxon>Bacteroidota</taxon>
        <taxon>Flavobacteriia</taxon>
        <taxon>Flavobacteriales</taxon>
        <taxon>Flavobacteriaceae</taxon>
        <taxon>Christiangramia</taxon>
    </lineage>
</organism>
<dbReference type="PANTHER" id="PTHR12110:SF53">
    <property type="entry name" value="BLR5974 PROTEIN"/>
    <property type="match status" value="1"/>
</dbReference>
<keyword evidence="3" id="KW-1185">Reference proteome</keyword>
<reference evidence="2 3" key="1">
    <citation type="submission" date="2016-11" db="EMBL/GenBank/DDBJ databases">
        <title>Gramella sp. LPB0144 isolated from marine environment.</title>
        <authorList>
            <person name="Kim E."/>
            <person name="Yi H."/>
        </authorList>
    </citation>
    <scope>NUCLEOTIDE SEQUENCE [LARGE SCALE GENOMIC DNA]</scope>
    <source>
        <strain evidence="2 3">LPB0144</strain>
    </source>
</reference>
<dbReference type="InterPro" id="IPR050312">
    <property type="entry name" value="IolE/XylAMocC-like"/>
</dbReference>
<protein>
    <submittedName>
        <fullName evidence="2">Xylose isomerase</fullName>
    </submittedName>
</protein>
<dbReference type="SUPFAM" id="SSF51658">
    <property type="entry name" value="Xylose isomerase-like"/>
    <property type="match status" value="1"/>
</dbReference>
<sequence length="334" mass="37646">MNFKSLKVSYLLILSFVILGASLTSCKNNSEEKNTEPVEKNVEKSQDSLFFKLSLAQWSLHKPIFDGELDPMDFAERANELGFEGLEYVTDFYAERIKSAKDPKEEMQLVLDSLKAKSEEFNMKNLLLMIDGEGDLATNDTVARNKAVEDHKKWVDAANYLGCHSIRVNLFGSDVPDEWVSNSVDALSKLSKYAKQKNINVLVENHGYLSSNADLLVKVMQKVNMENCGTLPDFGNFCLKREGGERWDAKCVEEYPRYEGIKKMMPYAKAVSAKSYSFNDKGQEEIMNYTKILKIVKDAGYTGFIGVEFEGTDITPEKGIKATRDLLIQAGQTL</sequence>
<dbReference type="InterPro" id="IPR013022">
    <property type="entry name" value="Xyl_isomerase-like_TIM-brl"/>
</dbReference>
<dbReference type="EMBL" id="CP018153">
    <property type="protein sequence ID" value="APG59761.1"/>
    <property type="molecule type" value="Genomic_DNA"/>
</dbReference>
<dbReference type="AlphaFoldDB" id="A0A1L3J3Q5"/>
<proteinExistence type="predicted"/>
<dbReference type="STRING" id="1913577.LPB144_04730"/>
<dbReference type="Pfam" id="PF01261">
    <property type="entry name" value="AP_endonuc_2"/>
    <property type="match status" value="1"/>
</dbReference>
<accession>A0A1L3J3Q5</accession>
<dbReference type="KEGG" id="grl:LPB144_04730"/>